<reference evidence="12 13" key="1">
    <citation type="submission" date="2021-06" db="EMBL/GenBank/DDBJ databases">
        <authorList>
            <person name="Palmer J.M."/>
        </authorList>
    </citation>
    <scope>NUCLEOTIDE SEQUENCE [LARGE SCALE GENOMIC DNA]</scope>
    <source>
        <strain evidence="12 13">GA_2019</strain>
        <tissue evidence="12">Muscle</tissue>
    </source>
</reference>
<evidence type="ECO:0000256" key="6">
    <source>
        <dbReference type="ARBA" id="ARBA00022490"/>
    </source>
</evidence>
<evidence type="ECO:0000256" key="8">
    <source>
        <dbReference type="ARBA" id="ARBA00022694"/>
    </source>
</evidence>
<dbReference type="InterPro" id="IPR036322">
    <property type="entry name" value="WD40_repeat_dom_sf"/>
</dbReference>
<evidence type="ECO:0000256" key="1">
    <source>
        <dbReference type="ARBA" id="ARBA00004123"/>
    </source>
</evidence>
<evidence type="ECO:0000256" key="10">
    <source>
        <dbReference type="ARBA" id="ARBA00023242"/>
    </source>
</evidence>
<dbReference type="PROSITE" id="PS50294">
    <property type="entry name" value="WD_REPEATS_REGION"/>
    <property type="match status" value="1"/>
</dbReference>
<evidence type="ECO:0000256" key="9">
    <source>
        <dbReference type="ARBA" id="ARBA00022737"/>
    </source>
</evidence>
<evidence type="ECO:0000256" key="3">
    <source>
        <dbReference type="ARBA" id="ARBA00005043"/>
    </source>
</evidence>
<feature type="repeat" description="WD" evidence="11">
    <location>
        <begin position="78"/>
        <end position="109"/>
    </location>
</feature>
<comment type="pathway">
    <text evidence="3">tRNA modification; 5-methoxycarbonylmethyl-2-thiouridine-tRNA biosynthesis.</text>
</comment>
<dbReference type="InterPro" id="IPR037289">
    <property type="entry name" value="Elp2"/>
</dbReference>
<dbReference type="PROSITE" id="PS50082">
    <property type="entry name" value="WD_REPEATS_2"/>
    <property type="match status" value="2"/>
</dbReference>
<comment type="caution">
    <text evidence="12">The sequence shown here is derived from an EMBL/GenBank/DDBJ whole genome shotgun (WGS) entry which is preliminary data.</text>
</comment>
<comment type="similarity">
    <text evidence="4">Belongs to the WD repeat ELP2 family.</text>
</comment>
<dbReference type="PANTHER" id="PTHR44111">
    <property type="entry name" value="ELONGATOR COMPLEX PROTEIN 2"/>
    <property type="match status" value="1"/>
</dbReference>
<evidence type="ECO:0000256" key="2">
    <source>
        <dbReference type="ARBA" id="ARBA00004496"/>
    </source>
</evidence>
<feature type="repeat" description="WD" evidence="11">
    <location>
        <begin position="23"/>
        <end position="54"/>
    </location>
</feature>
<evidence type="ECO:0000256" key="5">
    <source>
        <dbReference type="ARBA" id="ARBA00020267"/>
    </source>
</evidence>
<dbReference type="PANTHER" id="PTHR44111:SF1">
    <property type="entry name" value="ELONGATOR COMPLEX PROTEIN 2"/>
    <property type="match status" value="1"/>
</dbReference>
<accession>A0ABV0NJT9</accession>
<organism evidence="12 13">
    <name type="scientific">Goodea atripinnis</name>
    <dbReference type="NCBI Taxonomy" id="208336"/>
    <lineage>
        <taxon>Eukaryota</taxon>
        <taxon>Metazoa</taxon>
        <taxon>Chordata</taxon>
        <taxon>Craniata</taxon>
        <taxon>Vertebrata</taxon>
        <taxon>Euteleostomi</taxon>
        <taxon>Actinopterygii</taxon>
        <taxon>Neopterygii</taxon>
        <taxon>Teleostei</taxon>
        <taxon>Neoteleostei</taxon>
        <taxon>Acanthomorphata</taxon>
        <taxon>Ovalentaria</taxon>
        <taxon>Atherinomorphae</taxon>
        <taxon>Cyprinodontiformes</taxon>
        <taxon>Goodeidae</taxon>
        <taxon>Goodea</taxon>
    </lineage>
</organism>
<keyword evidence="6" id="KW-0963">Cytoplasm</keyword>
<dbReference type="Proteomes" id="UP001476798">
    <property type="component" value="Unassembled WGS sequence"/>
</dbReference>
<name>A0ABV0NJT9_9TELE</name>
<dbReference type="InterPro" id="IPR001680">
    <property type="entry name" value="WD40_rpt"/>
</dbReference>
<evidence type="ECO:0000256" key="4">
    <source>
        <dbReference type="ARBA" id="ARBA00005881"/>
    </source>
</evidence>
<comment type="subcellular location">
    <subcellularLocation>
        <location evidence="2">Cytoplasm</location>
    </subcellularLocation>
    <subcellularLocation>
        <location evidence="1">Nucleus</location>
    </subcellularLocation>
</comment>
<dbReference type="InterPro" id="IPR015943">
    <property type="entry name" value="WD40/YVTN_repeat-like_dom_sf"/>
</dbReference>
<dbReference type="Gene3D" id="2.130.10.10">
    <property type="entry name" value="YVTN repeat-like/Quinoprotein amine dehydrogenase"/>
    <property type="match status" value="1"/>
</dbReference>
<keyword evidence="8" id="KW-0819">tRNA processing</keyword>
<dbReference type="Pfam" id="PF00400">
    <property type="entry name" value="WD40"/>
    <property type="match status" value="2"/>
</dbReference>
<feature type="non-terminal residue" evidence="12">
    <location>
        <position position="1"/>
    </location>
</feature>
<sequence>ASKAEHAAVLLWSTATWRQLQALPYHALTVTQMAFSPNAKFLLAVSRDRTWSLWGRKLSTPESPEPLFSLCAHTGKDTAIHSRIIWSCDWSSDSKYFVTSSRDKKVIVWGPCMLEESEEPVFPLEIKPCSSVLDVGDSATAVAFCPSLCSDSSYLLAAGLECGRILLYRWRPGQEGATGSDWISCGGTDTLYPFKISARALRSPPVSDGDSRLRFGPRSRSSLKHENYKLGLEGGWSFCSSVCYCFLHVEKEQIVKCSYVKLDLRINKWCAMSRLDGMTEFLFHWGLGLTIIGSCLMRAE</sequence>
<keyword evidence="13" id="KW-1185">Reference proteome</keyword>
<keyword evidence="7 11" id="KW-0853">WD repeat</keyword>
<protein>
    <recommendedName>
        <fullName evidence="5">Elongator complex protein 2</fullName>
    </recommendedName>
</protein>
<keyword evidence="10" id="KW-0539">Nucleus</keyword>
<keyword evidence="9" id="KW-0677">Repeat</keyword>
<evidence type="ECO:0000256" key="7">
    <source>
        <dbReference type="ARBA" id="ARBA00022574"/>
    </source>
</evidence>
<dbReference type="EMBL" id="JAHRIO010040380">
    <property type="protein sequence ID" value="MEQ2171149.1"/>
    <property type="molecule type" value="Genomic_DNA"/>
</dbReference>
<evidence type="ECO:0000313" key="13">
    <source>
        <dbReference type="Proteomes" id="UP001476798"/>
    </source>
</evidence>
<evidence type="ECO:0000256" key="11">
    <source>
        <dbReference type="PROSITE-ProRule" id="PRU00221"/>
    </source>
</evidence>
<gene>
    <name evidence="12" type="ORF">GOODEAATRI_007755</name>
</gene>
<dbReference type="SMART" id="SM00320">
    <property type="entry name" value="WD40"/>
    <property type="match status" value="3"/>
</dbReference>
<dbReference type="SUPFAM" id="SSF50978">
    <property type="entry name" value="WD40 repeat-like"/>
    <property type="match status" value="1"/>
</dbReference>
<proteinExistence type="inferred from homology"/>
<evidence type="ECO:0000313" key="12">
    <source>
        <dbReference type="EMBL" id="MEQ2171149.1"/>
    </source>
</evidence>